<proteinExistence type="predicted"/>
<gene>
    <name evidence="1" type="ORF">GCM10023349_41750</name>
</gene>
<organism evidence="1 2">
    <name type="scientific">Nocardioides conyzicola</name>
    <dbReference type="NCBI Taxonomy" id="1651781"/>
    <lineage>
        <taxon>Bacteria</taxon>
        <taxon>Bacillati</taxon>
        <taxon>Actinomycetota</taxon>
        <taxon>Actinomycetes</taxon>
        <taxon>Propionibacteriales</taxon>
        <taxon>Nocardioidaceae</taxon>
        <taxon>Nocardioides</taxon>
    </lineage>
</organism>
<evidence type="ECO:0000313" key="2">
    <source>
        <dbReference type="Proteomes" id="UP001499974"/>
    </source>
</evidence>
<accession>A0ABP8Y070</accession>
<reference evidence="2" key="1">
    <citation type="journal article" date="2019" name="Int. J. Syst. Evol. Microbiol.">
        <title>The Global Catalogue of Microorganisms (GCM) 10K type strain sequencing project: providing services to taxonomists for standard genome sequencing and annotation.</title>
        <authorList>
            <consortium name="The Broad Institute Genomics Platform"/>
            <consortium name="The Broad Institute Genome Sequencing Center for Infectious Disease"/>
            <person name="Wu L."/>
            <person name="Ma J."/>
        </authorList>
    </citation>
    <scope>NUCLEOTIDE SEQUENCE [LARGE SCALE GENOMIC DNA]</scope>
    <source>
        <strain evidence="2">JCM 18531</strain>
    </source>
</reference>
<protein>
    <submittedName>
        <fullName evidence="1">Carboxypeptidase-like regulatory domain-containing protein</fullName>
    </submittedName>
</protein>
<dbReference type="EMBL" id="BAABKM010000004">
    <property type="protein sequence ID" value="GAA4717501.1"/>
    <property type="molecule type" value="Genomic_DNA"/>
</dbReference>
<dbReference type="Proteomes" id="UP001499974">
    <property type="component" value="Unassembled WGS sequence"/>
</dbReference>
<comment type="caution">
    <text evidence="1">The sequence shown here is derived from an EMBL/GenBank/DDBJ whole genome shotgun (WGS) entry which is preliminary data.</text>
</comment>
<sequence>MSYTFTGRLIGLLCDDCSEPLVGATIHLVRSASGTISRDAAADPKHTAVLLEESTADARVTDQLGEGVVGEDGSFRVQLSERYDGGEAFDVDVFCGSMTGHSATPKPLSFTLTTLAPQWRQTKDGFEAAWSYEIPHRIWCGIRGRLGWWSICGHVHVCDTKIAVPGVKVSAFDVDWLQDDPLGSAVTDAGGHFRIDYTADAFKRTPWSPSLNIELVAGPDVYFRVDGPTGVLLQEPRSRGRQGDRQNVGPCFCVDLCVKDAPGGTDQPYPWFDHIGGYKTVTGFDSAAGGTGRTFGDDRAFYSGLRLNGVLGRQFSGQPAEYRFEFDTGAGWQPVRPAQMVAMQIGTWQRLTGSFPPVETKSVVVLGANGPDQIAVVPDADGWVAVPQDNSLTTGLFVPNNNLIGLNSAALSAQTHNVAGVVAGQSTAPAGLAADEYVALRMVLRVVGQPPTQVQAGIAERVALANTTYDQVQKHGSWVPTRVDGQLGVVSIDIQQLVGQGCARITDALDVNYTAAHPNLGSMSLTITGPGGPYHYALPPITEDYFGSVGTLLNSADLPVVISSLPKCSYLLGGSIGLLLTTGDSVPLPLGDQIAFTTE</sequence>
<dbReference type="RefSeq" id="WP_345523595.1">
    <property type="nucleotide sequence ID" value="NZ_BAABKM010000004.1"/>
</dbReference>
<evidence type="ECO:0000313" key="1">
    <source>
        <dbReference type="EMBL" id="GAA4717501.1"/>
    </source>
</evidence>
<name>A0ABP8Y070_9ACTN</name>
<keyword evidence="2" id="KW-1185">Reference proteome</keyword>